<feature type="region of interest" description="Disordered" evidence="4">
    <location>
        <begin position="286"/>
        <end position="381"/>
    </location>
</feature>
<keyword evidence="2" id="KW-0804">Transcription</keyword>
<keyword evidence="6" id="KW-1185">Reference proteome</keyword>
<evidence type="ECO:0000256" key="2">
    <source>
        <dbReference type="ARBA" id="ARBA00023163"/>
    </source>
</evidence>
<keyword evidence="1" id="KW-0805">Transcription regulation</keyword>
<proteinExistence type="predicted"/>
<evidence type="ECO:0000256" key="1">
    <source>
        <dbReference type="ARBA" id="ARBA00023015"/>
    </source>
</evidence>
<reference evidence="5" key="1">
    <citation type="submission" date="2021-01" db="EMBL/GenBank/DDBJ databases">
        <authorList>
            <person name="Zahm M."/>
            <person name="Roques C."/>
            <person name="Cabau C."/>
            <person name="Klopp C."/>
            <person name="Donnadieu C."/>
            <person name="Jouanno E."/>
            <person name="Lampietro C."/>
            <person name="Louis A."/>
            <person name="Herpin A."/>
            <person name="Echchiki A."/>
            <person name="Berthelot C."/>
            <person name="Parey E."/>
            <person name="Roest-Crollius H."/>
            <person name="Braasch I."/>
            <person name="Postlethwait J."/>
            <person name="Bobe J."/>
            <person name="Montfort J."/>
            <person name="Bouchez O."/>
            <person name="Begum T."/>
            <person name="Mejri S."/>
            <person name="Adams A."/>
            <person name="Chen W.-J."/>
            <person name="Guiguen Y."/>
        </authorList>
    </citation>
    <scope>NUCLEOTIDE SEQUENCE</scope>
    <source>
        <tissue evidence="5">Blood</tissue>
    </source>
</reference>
<gene>
    <name evidence="5" type="ORF">AGOR_G00034790</name>
</gene>
<evidence type="ECO:0000313" key="5">
    <source>
        <dbReference type="EMBL" id="KAI1901472.1"/>
    </source>
</evidence>
<dbReference type="GO" id="GO:0003712">
    <property type="term" value="F:transcription coregulator activity"/>
    <property type="evidence" value="ECO:0007669"/>
    <property type="project" value="TreeGrafter"/>
</dbReference>
<organism evidence="5 6">
    <name type="scientific">Albula goreensis</name>
    <dbReference type="NCBI Taxonomy" id="1534307"/>
    <lineage>
        <taxon>Eukaryota</taxon>
        <taxon>Metazoa</taxon>
        <taxon>Chordata</taxon>
        <taxon>Craniata</taxon>
        <taxon>Vertebrata</taxon>
        <taxon>Euteleostomi</taxon>
        <taxon>Actinopterygii</taxon>
        <taxon>Neopterygii</taxon>
        <taxon>Teleostei</taxon>
        <taxon>Albuliformes</taxon>
        <taxon>Albulidae</taxon>
        <taxon>Albula</taxon>
    </lineage>
</organism>
<feature type="compositionally biased region" description="Gly residues" evidence="4">
    <location>
        <begin position="164"/>
        <end position="174"/>
    </location>
</feature>
<feature type="compositionally biased region" description="Acidic residues" evidence="4">
    <location>
        <begin position="535"/>
        <end position="552"/>
    </location>
</feature>
<feature type="compositionally biased region" description="Basic residues" evidence="4">
    <location>
        <begin position="140"/>
        <end position="156"/>
    </location>
</feature>
<comment type="caution">
    <text evidence="5">The sequence shown here is derived from an EMBL/GenBank/DDBJ whole genome shotgun (WGS) entry which is preliminary data.</text>
</comment>
<accession>A0A8T3DX01</accession>
<keyword evidence="3" id="KW-0539">Nucleus</keyword>
<feature type="region of interest" description="Disordered" evidence="4">
    <location>
        <begin position="528"/>
        <end position="562"/>
    </location>
</feature>
<evidence type="ECO:0000256" key="3">
    <source>
        <dbReference type="ARBA" id="ARBA00023242"/>
    </source>
</evidence>
<evidence type="ECO:0000313" key="6">
    <source>
        <dbReference type="Proteomes" id="UP000829720"/>
    </source>
</evidence>
<feature type="compositionally biased region" description="Polar residues" evidence="4">
    <location>
        <begin position="74"/>
        <end position="91"/>
    </location>
</feature>
<feature type="region of interest" description="Disordered" evidence="4">
    <location>
        <begin position="133"/>
        <end position="181"/>
    </location>
</feature>
<dbReference type="GO" id="GO:0005634">
    <property type="term" value="C:nucleus"/>
    <property type="evidence" value="ECO:0007669"/>
    <property type="project" value="TreeGrafter"/>
</dbReference>
<evidence type="ECO:0000256" key="4">
    <source>
        <dbReference type="SAM" id="MobiDB-lite"/>
    </source>
</evidence>
<dbReference type="OrthoDB" id="6257037at2759"/>
<protein>
    <submittedName>
        <fullName evidence="5">Uncharacterized protein</fullName>
    </submittedName>
</protein>
<dbReference type="PANTHER" id="PTHR16088:SF3">
    <property type="entry name" value="GON-4-LIKE PROTEIN"/>
    <property type="match status" value="1"/>
</dbReference>
<feature type="compositionally biased region" description="Low complexity" evidence="4">
    <location>
        <begin position="100"/>
        <end position="112"/>
    </location>
</feature>
<dbReference type="InterPro" id="IPR052435">
    <property type="entry name" value="YY1-Transcr_Regul"/>
</dbReference>
<dbReference type="PANTHER" id="PTHR16088">
    <property type="entry name" value="YY1 ASSOCIATED PROTEIN-RELATED"/>
    <property type="match status" value="1"/>
</dbReference>
<dbReference type="AlphaFoldDB" id="A0A8T3DX01"/>
<feature type="compositionally biased region" description="Pro residues" evidence="4">
    <location>
        <begin position="362"/>
        <end position="380"/>
    </location>
</feature>
<name>A0A8T3DX01_9TELE</name>
<dbReference type="GO" id="GO:0006355">
    <property type="term" value="P:regulation of DNA-templated transcription"/>
    <property type="evidence" value="ECO:0007669"/>
    <property type="project" value="TreeGrafter"/>
</dbReference>
<feature type="compositionally biased region" description="Acidic residues" evidence="4">
    <location>
        <begin position="286"/>
        <end position="316"/>
    </location>
</feature>
<dbReference type="Proteomes" id="UP000829720">
    <property type="component" value="Unassembled WGS sequence"/>
</dbReference>
<dbReference type="EMBL" id="JAERUA010000003">
    <property type="protein sequence ID" value="KAI1901472.1"/>
    <property type="molecule type" value="Genomic_DNA"/>
</dbReference>
<feature type="region of interest" description="Disordered" evidence="4">
    <location>
        <begin position="19"/>
        <end position="113"/>
    </location>
</feature>
<sequence>MTACGVEDTKFLHVSLTKRNEVENLSEYTMSLTRKRKPASPNSGSPWSKTRKKEETEDRPPVSQSATCIAEKNATATGQRTVPDAASSTSRSPRHSCPSQQPGQDDPAGQDDIALSPAPLLAQEDSDMSLVITLEDEQRRRRHKRRRKGKAKRKRGVAREEGGRAGGPGLGQEGVGREEGPMEVDQIEVEIDRQLDRELESKSRQHNLTSVNVRNIIHEVITNEHVVAMMKAAISETEAMPVFEPKMTRSKLKEVVEKGVVIPTWTISPMKKPNELKPPQFVDIPLEEEDSSDEEYCPDEDEEDETAEETFLESDIESTASSPRGSRSGLARAIMEGDDDRSCSPTQRSHKSRHLRVEVVPMGPPPPPQPAGPPRPPRAPPECSFMEKLHAVEEELAISPICLEPYQNLSGGGGEEGGLMACRTRSKRPLRDVPLGRLEAELRAPDITPDMYDCGSAPEDREWTNWLQGLMTSDMENEEEGDDDDDPEYNFLEDIDEPDVEDYRNDRAVRITKKEVSELMEELFETFRDELGVQEQDEEGHEEEEEREEEAPSQEAPNFNIPQTIRFEEPLANLLTERHRTVREQLAALRRHRALLESQAAEASKNGTPPQVLLLPPPCALMLTHPQKQQLQQQIQQHVQLLTQVHMLSGPVEALQSEAVTTRLFLSELESFAQRGEQARGTMEPGYVSIFRACNLQGALSLLEELKQCPASPASAPTKPVRTAKRGSSLPLLPPKLAWLLATRPVFLTQNYCPSAAWTQPCTPLAPTPSTPVERTVFWCWA</sequence>